<dbReference type="AlphaFoldDB" id="F8GXM9"/>
<geneLocation type="plasmid" evidence="2 3">
    <name>pBB1</name>
</geneLocation>
<keyword evidence="2" id="KW-0614">Plasmid</keyword>
<dbReference type="InterPro" id="IPR014966">
    <property type="entry name" value="FRG-dom"/>
</dbReference>
<dbReference type="Proteomes" id="UP000006798">
    <property type="component" value="Plasmid pBB1"/>
</dbReference>
<sequence>MLFRGQPVRGNLLPSIARANPTYDSTQLERTMLDQFRLMGSSLLSNVEKTELELMIVAQHFGLKTRLLDWTRSPLIALYFACSSGGPGPAYVYAMDASVLASSFTTDPFLGAESERKNSAKVPITSVFQPPMNNPRITVQQGWFTLHRYSEKRGAFIPLEEASDFASHPEADVAGLVEIEIPERARSDLVATLMRHGISHHTIYPDLAGLAQHLNSVHALS</sequence>
<evidence type="ECO:0000313" key="3">
    <source>
        <dbReference type="Proteomes" id="UP000006798"/>
    </source>
</evidence>
<proteinExistence type="predicted"/>
<evidence type="ECO:0000259" key="1">
    <source>
        <dbReference type="SMART" id="SM00901"/>
    </source>
</evidence>
<reference evidence="2 3" key="1">
    <citation type="journal article" date="2011" name="J. Bacteriol.">
        <title>Complete genome sequence of the type strain Cupriavidus necator N-1.</title>
        <authorList>
            <person name="Poehlein A."/>
            <person name="Kusian B."/>
            <person name="Friedrich B."/>
            <person name="Daniel R."/>
            <person name="Bowien B."/>
        </authorList>
    </citation>
    <scope>NUCLEOTIDE SEQUENCE [LARGE SCALE GENOMIC DNA]</scope>
    <source>
        <strain evidence="3">ATCC 43291 / DSM 13513 / CCUG 52238 / LMG 8453 / N-1</strain>
        <plasmid evidence="2 3">pBB1</plasmid>
    </source>
</reference>
<dbReference type="EMBL" id="CP002879">
    <property type="protein sequence ID" value="AEI82099.1"/>
    <property type="molecule type" value="Genomic_DNA"/>
</dbReference>
<gene>
    <name evidence="2" type="ordered locus">CNE_BB1p06790</name>
</gene>
<dbReference type="HOGENOM" id="CLU_050026_1_1_4"/>
<organism evidence="2 3">
    <name type="scientific">Cupriavidus necator (strain ATCC 43291 / DSM 13513 / CCUG 52238 / LMG 8453 / N-1)</name>
    <name type="common">Ralstonia eutropha</name>
    <dbReference type="NCBI Taxonomy" id="1042878"/>
    <lineage>
        <taxon>Bacteria</taxon>
        <taxon>Pseudomonadati</taxon>
        <taxon>Pseudomonadota</taxon>
        <taxon>Betaproteobacteria</taxon>
        <taxon>Burkholderiales</taxon>
        <taxon>Burkholderiaceae</taxon>
        <taxon>Cupriavidus</taxon>
    </lineage>
</organism>
<accession>F8GXM9</accession>
<feature type="domain" description="FRG" evidence="1">
    <location>
        <begin position="2"/>
        <end position="93"/>
    </location>
</feature>
<evidence type="ECO:0000313" key="2">
    <source>
        <dbReference type="EMBL" id="AEI82099.1"/>
    </source>
</evidence>
<protein>
    <submittedName>
        <fullName evidence="2">FRG domain containing protein</fullName>
    </submittedName>
</protein>
<name>F8GXM9_CUPNN</name>
<dbReference type="Pfam" id="PF08867">
    <property type="entry name" value="FRG"/>
    <property type="match status" value="1"/>
</dbReference>
<dbReference type="SMART" id="SM00901">
    <property type="entry name" value="FRG"/>
    <property type="match status" value="1"/>
</dbReference>
<dbReference type="KEGG" id="cnc:CNE_BB1p06790"/>